<proteinExistence type="predicted"/>
<accession>A0A2W5DKU2</accession>
<reference evidence="1 2" key="1">
    <citation type="submission" date="2017-08" db="EMBL/GenBank/DDBJ databases">
        <title>Infants hospitalized years apart are colonized by the same room-sourced microbial strains.</title>
        <authorList>
            <person name="Brooks B."/>
            <person name="Olm M.R."/>
            <person name="Firek B.A."/>
            <person name="Baker R."/>
            <person name="Thomas B.C."/>
            <person name="Morowitz M.J."/>
            <person name="Banfield J.F."/>
        </authorList>
    </citation>
    <scope>NUCLEOTIDE SEQUENCE [LARGE SCALE GENOMIC DNA]</scope>
    <source>
        <strain evidence="1">S2_012_000_R2_81</strain>
    </source>
</reference>
<name>A0A2W5DKU2_9BURK</name>
<gene>
    <name evidence="1" type="ORF">DI603_17750</name>
</gene>
<comment type="caution">
    <text evidence="1">The sequence shown here is derived from an EMBL/GenBank/DDBJ whole genome shotgun (WGS) entry which is preliminary data.</text>
</comment>
<dbReference type="AlphaFoldDB" id="A0A2W5DKU2"/>
<evidence type="ECO:0000313" key="2">
    <source>
        <dbReference type="Proteomes" id="UP000249633"/>
    </source>
</evidence>
<dbReference type="EMBL" id="QFOD01000019">
    <property type="protein sequence ID" value="PZP29060.1"/>
    <property type="molecule type" value="Genomic_DNA"/>
</dbReference>
<sequence>MNYIELGPVPAEESCAQVGAPDYERDARRECGVYKRMLERMFPVPEGVEARFTVRKYPHDFGSYFEVCVAYGSRDGHGISTAPSDYAFRVESGSPLHWDAIAQYELAWYERREAYANAVSEQRLAPGEIPAHYAAVSPPSLPRDAKFHELLAAYPL</sequence>
<organism evidence="1 2">
    <name type="scientific">Roseateles depolymerans</name>
    <dbReference type="NCBI Taxonomy" id="76731"/>
    <lineage>
        <taxon>Bacteria</taxon>
        <taxon>Pseudomonadati</taxon>
        <taxon>Pseudomonadota</taxon>
        <taxon>Betaproteobacteria</taxon>
        <taxon>Burkholderiales</taxon>
        <taxon>Sphaerotilaceae</taxon>
        <taxon>Roseateles</taxon>
    </lineage>
</organism>
<evidence type="ECO:0000313" key="1">
    <source>
        <dbReference type="EMBL" id="PZP29060.1"/>
    </source>
</evidence>
<dbReference type="Proteomes" id="UP000249633">
    <property type="component" value="Unassembled WGS sequence"/>
</dbReference>
<protein>
    <submittedName>
        <fullName evidence="1">Uncharacterized protein</fullName>
    </submittedName>
</protein>